<organism evidence="3 4">
    <name type="scientific">Lactobacillus colini</name>
    <dbReference type="NCBI Taxonomy" id="1819254"/>
    <lineage>
        <taxon>Bacteria</taxon>
        <taxon>Bacillati</taxon>
        <taxon>Bacillota</taxon>
        <taxon>Bacilli</taxon>
        <taxon>Lactobacillales</taxon>
        <taxon>Lactobacillaceae</taxon>
        <taxon>Lactobacillus</taxon>
    </lineage>
</organism>
<dbReference type="InterPro" id="IPR036388">
    <property type="entry name" value="WH-like_DNA-bd_sf"/>
</dbReference>
<sequence>MTQFSFFKNQKYSASEQAIIDYLSRIDSFTNLTISQLAQATATSNATIIRLSRKAGFTGFSELKVALIKEIEEKKFTKQDVDFSFPFSPADSLTEIEQAMANLYQNSIQKLHSQIDTQLLLKVAQEFISAKRIFIFGTGDTGLTARSFINKINKLNIYPIFASSNNEQNSNWNNVHDGDLAIIITYDNFDEALKKYGIPTIHQNQGKVVAITANPDSFNLKEINYLIPIPNEEGLQKLATFYSQLAFEYVLNLLFSIIYRELALR</sequence>
<feature type="domain" description="HTH rpiR-type" evidence="1">
    <location>
        <begin position="1"/>
        <end position="74"/>
    </location>
</feature>
<dbReference type="Pfam" id="PF01380">
    <property type="entry name" value="SIS"/>
    <property type="match status" value="1"/>
</dbReference>
<dbReference type="EMBL" id="JAGGLU010000001">
    <property type="protein sequence ID" value="MBP2057103.1"/>
    <property type="molecule type" value="Genomic_DNA"/>
</dbReference>
<dbReference type="PANTHER" id="PTHR30514:SF10">
    <property type="entry name" value="MURR_RPIR FAMILY TRANSCRIPTIONAL REGULATOR"/>
    <property type="match status" value="1"/>
</dbReference>
<dbReference type="PANTHER" id="PTHR30514">
    <property type="entry name" value="GLUCOKINASE"/>
    <property type="match status" value="1"/>
</dbReference>
<dbReference type="PROSITE" id="PS51464">
    <property type="entry name" value="SIS"/>
    <property type="match status" value="1"/>
</dbReference>
<evidence type="ECO:0000313" key="4">
    <source>
        <dbReference type="Proteomes" id="UP001519292"/>
    </source>
</evidence>
<evidence type="ECO:0000313" key="3">
    <source>
        <dbReference type="EMBL" id="MBP2057103.1"/>
    </source>
</evidence>
<dbReference type="Gene3D" id="3.40.50.10490">
    <property type="entry name" value="Glucose-6-phosphate isomerase like protein, domain 1"/>
    <property type="match status" value="1"/>
</dbReference>
<dbReference type="InterPro" id="IPR000281">
    <property type="entry name" value="HTH_RpiR"/>
</dbReference>
<dbReference type="GO" id="GO:0003677">
    <property type="term" value="F:DNA binding"/>
    <property type="evidence" value="ECO:0007669"/>
    <property type="project" value="UniProtKB-KW"/>
</dbReference>
<keyword evidence="3" id="KW-0238">DNA-binding</keyword>
<dbReference type="InterPro" id="IPR001347">
    <property type="entry name" value="SIS_dom"/>
</dbReference>
<dbReference type="PROSITE" id="PS51071">
    <property type="entry name" value="HTH_RPIR"/>
    <property type="match status" value="1"/>
</dbReference>
<comment type="caution">
    <text evidence="3">The sequence shown here is derived from an EMBL/GenBank/DDBJ whole genome shotgun (WGS) entry which is preliminary data.</text>
</comment>
<dbReference type="Proteomes" id="UP001519292">
    <property type="component" value="Unassembled WGS sequence"/>
</dbReference>
<name>A0ABS4MBW3_9LACO</name>
<gene>
    <name evidence="3" type="ORF">J2Z60_000265</name>
</gene>
<dbReference type="InterPro" id="IPR046348">
    <property type="entry name" value="SIS_dom_sf"/>
</dbReference>
<dbReference type="Gene3D" id="1.10.10.10">
    <property type="entry name" value="Winged helix-like DNA-binding domain superfamily/Winged helix DNA-binding domain"/>
    <property type="match status" value="1"/>
</dbReference>
<accession>A0ABS4MBW3</accession>
<feature type="domain" description="SIS" evidence="2">
    <location>
        <begin position="123"/>
        <end position="256"/>
    </location>
</feature>
<dbReference type="SUPFAM" id="SSF53697">
    <property type="entry name" value="SIS domain"/>
    <property type="match status" value="1"/>
</dbReference>
<protein>
    <submittedName>
        <fullName evidence="3">DNA-binding MurR/RpiR family transcriptional regulator</fullName>
    </submittedName>
</protein>
<evidence type="ECO:0000259" key="2">
    <source>
        <dbReference type="PROSITE" id="PS51464"/>
    </source>
</evidence>
<dbReference type="InterPro" id="IPR009057">
    <property type="entry name" value="Homeodomain-like_sf"/>
</dbReference>
<dbReference type="InterPro" id="IPR047640">
    <property type="entry name" value="RpiR-like"/>
</dbReference>
<reference evidence="3 4" key="1">
    <citation type="submission" date="2021-03" db="EMBL/GenBank/DDBJ databases">
        <title>Genomic Encyclopedia of Type Strains, Phase IV (KMG-IV): sequencing the most valuable type-strain genomes for metagenomic binning, comparative biology and taxonomic classification.</title>
        <authorList>
            <person name="Goeker M."/>
        </authorList>
    </citation>
    <scope>NUCLEOTIDE SEQUENCE [LARGE SCALE GENOMIC DNA]</scope>
    <source>
        <strain evidence="3 4">DSM 101872</strain>
    </source>
</reference>
<evidence type="ECO:0000259" key="1">
    <source>
        <dbReference type="PROSITE" id="PS51071"/>
    </source>
</evidence>
<proteinExistence type="predicted"/>
<dbReference type="SUPFAM" id="SSF46689">
    <property type="entry name" value="Homeodomain-like"/>
    <property type="match status" value="1"/>
</dbReference>
<dbReference type="Pfam" id="PF01418">
    <property type="entry name" value="HTH_6"/>
    <property type="match status" value="1"/>
</dbReference>
<dbReference type="RefSeq" id="WP_209685618.1">
    <property type="nucleotide sequence ID" value="NZ_JAGGLU010000001.1"/>
</dbReference>
<keyword evidence="4" id="KW-1185">Reference proteome</keyword>